<dbReference type="Proteomes" id="UP000811246">
    <property type="component" value="Chromosome 12"/>
</dbReference>
<keyword evidence="1" id="KW-0812">Transmembrane</keyword>
<name>A0A8T1NUM7_CARIL</name>
<dbReference type="EMBL" id="CM031836">
    <property type="protein sequence ID" value="KAG6684715.1"/>
    <property type="molecule type" value="Genomic_DNA"/>
</dbReference>
<evidence type="ECO:0000313" key="3">
    <source>
        <dbReference type="EMBL" id="KAG6684715.1"/>
    </source>
</evidence>
<keyword evidence="1" id="KW-0472">Membrane</keyword>
<dbReference type="Proteomes" id="UP000811609">
    <property type="component" value="Chromosome 12"/>
</dbReference>
<keyword evidence="4" id="KW-1185">Reference proteome</keyword>
<dbReference type="AlphaFoldDB" id="A0A8T1NUM7"/>
<evidence type="ECO:0000256" key="1">
    <source>
        <dbReference type="SAM" id="Phobius"/>
    </source>
</evidence>
<comment type="caution">
    <text evidence="2">The sequence shown here is derived from an EMBL/GenBank/DDBJ whole genome shotgun (WGS) entry which is preliminary data.</text>
</comment>
<reference evidence="3" key="2">
    <citation type="submission" date="2021-01" db="EMBL/GenBank/DDBJ databases">
        <authorList>
            <person name="Lovell J.T."/>
            <person name="Bentley N."/>
            <person name="Bhattarai G."/>
            <person name="Jenkins J.W."/>
            <person name="Sreedasyam A."/>
            <person name="Alarcon Y."/>
            <person name="Bock C."/>
            <person name="Boston L."/>
            <person name="Carlson J."/>
            <person name="Cervantes K."/>
            <person name="Clermont K."/>
            <person name="Krom N."/>
            <person name="Kubenka K."/>
            <person name="Mamidi S."/>
            <person name="Mattison C."/>
            <person name="Monteros M."/>
            <person name="Pisani C."/>
            <person name="Plott C."/>
            <person name="Rajasekar S."/>
            <person name="Rhein H.S."/>
            <person name="Rohla C."/>
            <person name="Song M."/>
            <person name="Hilaire R.S."/>
            <person name="Shu S."/>
            <person name="Wells L."/>
            <person name="Wang X."/>
            <person name="Webber J."/>
            <person name="Heerema R.J."/>
            <person name="Klein P."/>
            <person name="Conner P."/>
            <person name="Grauke L."/>
            <person name="Grimwood J."/>
            <person name="Schmutz J."/>
            <person name="Randall J.J."/>
        </authorList>
    </citation>
    <scope>NUCLEOTIDE SEQUENCE</scope>
    <source>
        <tissue evidence="3">Leaf</tissue>
    </source>
</reference>
<organism evidence="2 4">
    <name type="scientific">Carya illinoinensis</name>
    <name type="common">Pecan</name>
    <dbReference type="NCBI Taxonomy" id="32201"/>
    <lineage>
        <taxon>Eukaryota</taxon>
        <taxon>Viridiplantae</taxon>
        <taxon>Streptophyta</taxon>
        <taxon>Embryophyta</taxon>
        <taxon>Tracheophyta</taxon>
        <taxon>Spermatophyta</taxon>
        <taxon>Magnoliopsida</taxon>
        <taxon>eudicotyledons</taxon>
        <taxon>Gunneridae</taxon>
        <taxon>Pentapetalae</taxon>
        <taxon>rosids</taxon>
        <taxon>fabids</taxon>
        <taxon>Fagales</taxon>
        <taxon>Juglandaceae</taxon>
        <taxon>Carya</taxon>
    </lineage>
</organism>
<gene>
    <name evidence="2" type="ORF">CIPAW_12G077400</name>
    <name evidence="3" type="ORF">I3842_12G076000</name>
</gene>
<dbReference type="EMBL" id="CM031820">
    <property type="protein sequence ID" value="KAG6633858.1"/>
    <property type="molecule type" value="Genomic_DNA"/>
</dbReference>
<sequence length="67" mass="7803">MVDHIGTLQPKQEIQMTIFSWWFVWAAHACVEGFSWGCLWLCGHIKVDRILQVHDDLNICGSTRGWM</sequence>
<feature type="transmembrane region" description="Helical" evidence="1">
    <location>
        <begin position="20"/>
        <end position="42"/>
    </location>
</feature>
<evidence type="ECO:0000313" key="2">
    <source>
        <dbReference type="EMBL" id="KAG6633858.1"/>
    </source>
</evidence>
<accession>A0A8T1NUM7</accession>
<protein>
    <submittedName>
        <fullName evidence="2">Uncharacterized protein</fullName>
    </submittedName>
</protein>
<keyword evidence="1" id="KW-1133">Transmembrane helix</keyword>
<proteinExistence type="predicted"/>
<reference evidence="2" key="1">
    <citation type="submission" date="2020-12" db="EMBL/GenBank/DDBJ databases">
        <title>WGS assembly of Carya illinoinensis cv. Pawnee.</title>
        <authorList>
            <person name="Platts A."/>
            <person name="Shu S."/>
            <person name="Wright S."/>
            <person name="Barry K."/>
            <person name="Edger P."/>
            <person name="Pires J.C."/>
            <person name="Schmutz J."/>
        </authorList>
    </citation>
    <scope>NUCLEOTIDE SEQUENCE</scope>
    <source>
        <tissue evidence="2">Leaf</tissue>
    </source>
</reference>
<evidence type="ECO:0000313" key="4">
    <source>
        <dbReference type="Proteomes" id="UP000811609"/>
    </source>
</evidence>